<dbReference type="InterPro" id="IPR052840">
    <property type="entry name" value="U7_snRNA_Sm-like"/>
</dbReference>
<dbReference type="PANTHER" id="PTHR21196">
    <property type="entry name" value="U7 SNRNA-ASSOCIATED SM-LIKE PROTEIN LSM10"/>
    <property type="match status" value="1"/>
</dbReference>
<dbReference type="AlphaFoldDB" id="A0A6J1X4D4"/>
<protein>
    <submittedName>
        <fullName evidence="3">U7 snRNA-associated Sm-like protein LSm10</fullName>
    </submittedName>
</protein>
<feature type="domain" description="Sm" evidence="1">
    <location>
        <begin position="15"/>
        <end position="87"/>
    </location>
</feature>
<dbReference type="GO" id="GO:0071209">
    <property type="term" value="F:U7 snRNA binding"/>
    <property type="evidence" value="ECO:0007669"/>
    <property type="project" value="TreeGrafter"/>
</dbReference>
<dbReference type="InterPro" id="IPR047575">
    <property type="entry name" value="Sm"/>
</dbReference>
<sequence>MFVGSSKERFVYHNTLLCLVKALQGQNITLDLRNDSYTCGQIVTVDGFMNISLCSAVYCDPQGNEFFFENLFIHGRNIRYIHIPENMSIIATIKKELNKNKETGPVKKPIAKSRKNTKALQQHMQTVASLDL</sequence>
<dbReference type="Gene3D" id="2.30.30.100">
    <property type="match status" value="1"/>
</dbReference>
<dbReference type="GO" id="GO:0071254">
    <property type="term" value="C:cytoplasmic U snRNP body"/>
    <property type="evidence" value="ECO:0007669"/>
    <property type="project" value="TreeGrafter"/>
</dbReference>
<dbReference type="PANTHER" id="PTHR21196:SF1">
    <property type="entry name" value="U7 SNRNA-ASSOCIATED SM-LIKE PROTEIN LSM10"/>
    <property type="match status" value="1"/>
</dbReference>
<dbReference type="RefSeq" id="XP_026764190.1">
    <property type="nucleotide sequence ID" value="XM_026908389.2"/>
</dbReference>
<proteinExistence type="predicted"/>
<dbReference type="InterPro" id="IPR010920">
    <property type="entry name" value="LSM_dom_sf"/>
</dbReference>
<dbReference type="Proteomes" id="UP001652740">
    <property type="component" value="Unplaced"/>
</dbReference>
<dbReference type="SUPFAM" id="SSF50182">
    <property type="entry name" value="Sm-like ribonucleoproteins"/>
    <property type="match status" value="1"/>
</dbReference>
<dbReference type="PROSITE" id="PS52002">
    <property type="entry name" value="SM"/>
    <property type="match status" value="1"/>
</dbReference>
<gene>
    <name evidence="3" type="primary">LOC113522634</name>
</gene>
<evidence type="ECO:0000313" key="2">
    <source>
        <dbReference type="Proteomes" id="UP001652740"/>
    </source>
</evidence>
<dbReference type="KEGG" id="gmw:113522634"/>
<dbReference type="OrthoDB" id="10256176at2759"/>
<accession>A0A6J1X4D4</accession>
<dbReference type="GO" id="GO:0016604">
    <property type="term" value="C:nuclear body"/>
    <property type="evidence" value="ECO:0007669"/>
    <property type="project" value="TreeGrafter"/>
</dbReference>
<dbReference type="GO" id="GO:0006398">
    <property type="term" value="P:mRNA 3'-end processing by stem-loop binding and cleavage"/>
    <property type="evidence" value="ECO:0007669"/>
    <property type="project" value="TreeGrafter"/>
</dbReference>
<dbReference type="Pfam" id="PF01423">
    <property type="entry name" value="LSM"/>
    <property type="match status" value="1"/>
</dbReference>
<organism evidence="2 3">
    <name type="scientific">Galleria mellonella</name>
    <name type="common">Greater wax moth</name>
    <dbReference type="NCBI Taxonomy" id="7137"/>
    <lineage>
        <taxon>Eukaryota</taxon>
        <taxon>Metazoa</taxon>
        <taxon>Ecdysozoa</taxon>
        <taxon>Arthropoda</taxon>
        <taxon>Hexapoda</taxon>
        <taxon>Insecta</taxon>
        <taxon>Pterygota</taxon>
        <taxon>Neoptera</taxon>
        <taxon>Endopterygota</taxon>
        <taxon>Lepidoptera</taxon>
        <taxon>Glossata</taxon>
        <taxon>Ditrysia</taxon>
        <taxon>Pyraloidea</taxon>
        <taxon>Pyralidae</taxon>
        <taxon>Galleriinae</taxon>
        <taxon>Galleria</taxon>
    </lineage>
</organism>
<dbReference type="SMART" id="SM00651">
    <property type="entry name" value="Sm"/>
    <property type="match status" value="1"/>
</dbReference>
<reference evidence="3" key="1">
    <citation type="submission" date="2025-08" db="UniProtKB">
        <authorList>
            <consortium name="RefSeq"/>
        </authorList>
    </citation>
    <scope>IDENTIFICATION</scope>
    <source>
        <tissue evidence="3">Whole larvae</tissue>
    </source>
</reference>
<name>A0A6J1X4D4_GALME</name>
<evidence type="ECO:0000313" key="3">
    <source>
        <dbReference type="RefSeq" id="XP_026764190.1"/>
    </source>
</evidence>
<evidence type="ECO:0000259" key="1">
    <source>
        <dbReference type="PROSITE" id="PS52002"/>
    </source>
</evidence>
<keyword evidence="2" id="KW-1185">Reference proteome</keyword>
<dbReference type="GeneID" id="113522634"/>
<dbReference type="InterPro" id="IPR001163">
    <property type="entry name" value="Sm_dom_euk/arc"/>
</dbReference>
<dbReference type="GO" id="GO:0071208">
    <property type="term" value="F:histone pre-mRNA DCP binding"/>
    <property type="evidence" value="ECO:0007669"/>
    <property type="project" value="TreeGrafter"/>
</dbReference>
<dbReference type="CDD" id="cd01733">
    <property type="entry name" value="LSm10"/>
    <property type="match status" value="1"/>
</dbReference>